<dbReference type="SUPFAM" id="SSF56112">
    <property type="entry name" value="Protein kinase-like (PK-like)"/>
    <property type="match status" value="1"/>
</dbReference>
<dbReference type="Proteomes" id="UP000323537">
    <property type="component" value="Unassembled WGS sequence"/>
</dbReference>
<dbReference type="SUPFAM" id="SSF49464">
    <property type="entry name" value="Carboxypeptidase regulatory domain-like"/>
    <property type="match status" value="2"/>
</dbReference>
<keyword evidence="2" id="KW-0472">Membrane</keyword>
<dbReference type="InterPro" id="IPR008969">
    <property type="entry name" value="CarboxyPept-like_regulatory"/>
</dbReference>
<keyword evidence="2" id="KW-0812">Transmembrane</keyword>
<keyword evidence="5" id="KW-1185">Reference proteome</keyword>
<dbReference type="Gene3D" id="2.60.40.1120">
    <property type="entry name" value="Carboxypeptidase-like, regulatory domain"/>
    <property type="match status" value="3"/>
</dbReference>
<dbReference type="AlphaFoldDB" id="A0A1I3B3U5"/>
<feature type="region of interest" description="Disordered" evidence="1">
    <location>
        <begin position="270"/>
        <end position="360"/>
    </location>
</feature>
<dbReference type="Pfam" id="PF13620">
    <property type="entry name" value="CarboxypepD_reg"/>
    <property type="match status" value="1"/>
</dbReference>
<dbReference type="InterPro" id="IPR011009">
    <property type="entry name" value="Kinase-like_dom_sf"/>
</dbReference>
<dbReference type="GO" id="GO:0005524">
    <property type="term" value="F:ATP binding"/>
    <property type="evidence" value="ECO:0007669"/>
    <property type="project" value="InterPro"/>
</dbReference>
<dbReference type="OrthoDB" id="330646at2157"/>
<feature type="compositionally biased region" description="Basic and acidic residues" evidence="1">
    <location>
        <begin position="284"/>
        <end position="293"/>
    </location>
</feature>
<feature type="compositionally biased region" description="Basic and acidic residues" evidence="1">
    <location>
        <begin position="318"/>
        <end position="342"/>
    </location>
</feature>
<evidence type="ECO:0000256" key="2">
    <source>
        <dbReference type="SAM" id="Phobius"/>
    </source>
</evidence>
<dbReference type="RefSeq" id="WP_149784467.1">
    <property type="nucleotide sequence ID" value="NZ_BAAADP010000001.1"/>
</dbReference>
<dbReference type="GO" id="GO:0030246">
    <property type="term" value="F:carbohydrate binding"/>
    <property type="evidence" value="ECO:0007669"/>
    <property type="project" value="InterPro"/>
</dbReference>
<feature type="compositionally biased region" description="Acidic residues" evidence="1">
    <location>
        <begin position="295"/>
        <end position="317"/>
    </location>
</feature>
<reference evidence="4 5" key="1">
    <citation type="submission" date="2016-10" db="EMBL/GenBank/DDBJ databases">
        <authorList>
            <person name="Varghese N."/>
            <person name="Submissions S."/>
        </authorList>
    </citation>
    <scope>NUCLEOTIDE SEQUENCE [LARGE SCALE GENOMIC DNA]</scope>
    <source>
        <strain evidence="4 5">CGMCC 1.6377</strain>
    </source>
</reference>
<evidence type="ECO:0000313" key="5">
    <source>
        <dbReference type="Proteomes" id="UP000323537"/>
    </source>
</evidence>
<sequence>MRSDRTLTGTNQTITTGERVGTRTHWETFDGRTADGDVAAVRSLRGEVPEDEYDRFDSLATQWQNVSGRETVRTLVDWGTDPEPWVAVESVPGELKTLANGGSVETALECDLATRTDLLGDVCEAIRSYGRYGSTPYHLRIGPESVVFREDPSGPTAVVDDWGISGLVTDPPVTPYTAPEQFDDGNHAGRQTDVYRLGALGYHLLSGSPPFADADRPLEDAIRDGIGDDPAEIPEDFRRVLRDAMSIDPDDRQDGAYQFRRDLVDARPRVPREERVVSGLPPLDGKDDEHGGDLDGTEDTDTEEPSGEDGIDDEENVEDKSERADNERSSEEEGSADDREVSTADETTDDSDGDSSRSTRSSVKIGKYLLIGAVVLIVLVGGFFGASALGLIGGGGGGGGDTGPSTPFIIGSVVNANGEPIDSSVEVTIERVSDINGNETDGQTNTTVTDGGRFVFGNVPTGTYEVTVGSTGVFRYGTEEIEVDENGTNGTEIEPLSATVSGRVADAETGEPLSTDGDGGVDASIELVKNSETVDSTTGGSYEFTIDPSGDYTLRATADRYDPVERPIESFGEQEPIELEPLPSATLDGKISDTDGTAIANATVEVIVDPGEVYSSTSDLAGRYEITGIPPDGWYVVEIQADGYETISGDIRITGANSQELDIELEQSSSETAS</sequence>
<dbReference type="InterPro" id="IPR013784">
    <property type="entry name" value="Carb-bd-like_fold"/>
</dbReference>
<proteinExistence type="predicted"/>
<name>A0A1I3B3U5_9EURY</name>
<evidence type="ECO:0000313" key="4">
    <source>
        <dbReference type="EMBL" id="SFH56619.1"/>
    </source>
</evidence>
<keyword evidence="4" id="KW-0808">Transferase</keyword>
<evidence type="ECO:0000259" key="3">
    <source>
        <dbReference type="PROSITE" id="PS50011"/>
    </source>
</evidence>
<dbReference type="PROSITE" id="PS50011">
    <property type="entry name" value="PROTEIN_KINASE_DOM"/>
    <property type="match status" value="1"/>
</dbReference>
<dbReference type="InterPro" id="IPR000719">
    <property type="entry name" value="Prot_kinase_dom"/>
</dbReference>
<accession>A0A1I3B3U5</accession>
<feature type="transmembrane region" description="Helical" evidence="2">
    <location>
        <begin position="368"/>
        <end position="392"/>
    </location>
</feature>
<dbReference type="EMBL" id="FOPZ01000009">
    <property type="protein sequence ID" value="SFH56619.1"/>
    <property type="molecule type" value="Genomic_DNA"/>
</dbReference>
<feature type="domain" description="Protein kinase" evidence="3">
    <location>
        <begin position="14"/>
        <end position="264"/>
    </location>
</feature>
<dbReference type="GO" id="GO:0004674">
    <property type="term" value="F:protein serine/threonine kinase activity"/>
    <property type="evidence" value="ECO:0007669"/>
    <property type="project" value="UniProtKB-KW"/>
</dbReference>
<keyword evidence="4" id="KW-0723">Serine/threonine-protein kinase</keyword>
<dbReference type="SUPFAM" id="SSF49452">
    <property type="entry name" value="Starch-binding domain-like"/>
    <property type="match status" value="1"/>
</dbReference>
<protein>
    <submittedName>
        <fullName evidence="4">Serine/threonine protein kinase</fullName>
    </submittedName>
</protein>
<keyword evidence="2" id="KW-1133">Transmembrane helix</keyword>
<keyword evidence="4" id="KW-0418">Kinase</keyword>
<dbReference type="Gene3D" id="1.10.510.10">
    <property type="entry name" value="Transferase(Phosphotransferase) domain 1"/>
    <property type="match status" value="1"/>
</dbReference>
<organism evidence="4 5">
    <name type="scientific">Halorubrum aquaticum</name>
    <dbReference type="NCBI Taxonomy" id="387340"/>
    <lineage>
        <taxon>Archaea</taxon>
        <taxon>Methanobacteriati</taxon>
        <taxon>Methanobacteriota</taxon>
        <taxon>Stenosarchaea group</taxon>
        <taxon>Halobacteria</taxon>
        <taxon>Halobacteriales</taxon>
        <taxon>Haloferacaceae</taxon>
        <taxon>Halorubrum</taxon>
    </lineage>
</organism>
<gene>
    <name evidence="4" type="ORF">SAMN04488066_10926</name>
</gene>
<evidence type="ECO:0000256" key="1">
    <source>
        <dbReference type="SAM" id="MobiDB-lite"/>
    </source>
</evidence>